<sequence length="63" mass="7445">MNILYTDTNIGLIWYTAKDWLHRTVHVVCYGLEVKQFNKVEDAQSHIAACQRHHWEAEGIFDE</sequence>
<organism evidence="1 2">
    <name type="scientific">Aeromonas phage PZL-Ah152</name>
    <dbReference type="NCBI Taxonomy" id="2820393"/>
    <lineage>
        <taxon>Viruses</taxon>
        <taxon>Duplodnaviria</taxon>
        <taxon>Heunggongvirae</taxon>
        <taxon>Uroviricota</taxon>
        <taxon>Caudoviricetes</taxon>
        <taxon>Autographivirales</taxon>
        <taxon>Autotranscriptaviridae</taxon>
        <taxon>Studiervirinae</taxon>
        <taxon>Armandvirus</taxon>
        <taxon>Armandvirus PZLAh152</taxon>
    </lineage>
</organism>
<proteinExistence type="predicted"/>
<accession>A0A8A6CAA9</accession>
<keyword evidence="2" id="KW-1185">Reference proteome</keyword>
<dbReference type="Proteomes" id="UP000678047">
    <property type="component" value="Segment"/>
</dbReference>
<evidence type="ECO:0000313" key="2">
    <source>
        <dbReference type="Proteomes" id="UP000678047"/>
    </source>
</evidence>
<protein>
    <submittedName>
        <fullName evidence="1">Uncharacterized protein</fullName>
    </submittedName>
</protein>
<evidence type="ECO:0000313" key="1">
    <source>
        <dbReference type="EMBL" id="QTH79779.1"/>
    </source>
</evidence>
<reference evidence="1 2" key="1">
    <citation type="submission" date="2021-02" db="EMBL/GenBank/DDBJ databases">
        <authorList>
            <person name="Jia K."/>
            <person name="Zhang L."/>
            <person name="Liu Z."/>
        </authorList>
    </citation>
    <scope>NUCLEOTIDE SEQUENCE [LARGE SCALE GENOMIC DNA]</scope>
</reference>
<name>A0A8A6CAA9_9CAUD</name>
<dbReference type="EMBL" id="MW671054">
    <property type="protein sequence ID" value="QTH79779.1"/>
    <property type="molecule type" value="Genomic_DNA"/>
</dbReference>